<organism evidence="1 2">
    <name type="scientific">Pomacea canaliculata</name>
    <name type="common">Golden apple snail</name>
    <dbReference type="NCBI Taxonomy" id="400727"/>
    <lineage>
        <taxon>Eukaryota</taxon>
        <taxon>Metazoa</taxon>
        <taxon>Spiralia</taxon>
        <taxon>Lophotrochozoa</taxon>
        <taxon>Mollusca</taxon>
        <taxon>Gastropoda</taxon>
        <taxon>Caenogastropoda</taxon>
        <taxon>Architaenioglossa</taxon>
        <taxon>Ampullarioidea</taxon>
        <taxon>Ampullariidae</taxon>
        <taxon>Pomacea</taxon>
    </lineage>
</organism>
<protein>
    <submittedName>
        <fullName evidence="1">Uncharacterized protein</fullName>
    </submittedName>
</protein>
<dbReference type="EMBL" id="PZQS01000012">
    <property type="protein sequence ID" value="PVD20549.1"/>
    <property type="molecule type" value="Genomic_DNA"/>
</dbReference>
<gene>
    <name evidence="1" type="ORF">C0Q70_18705</name>
</gene>
<comment type="caution">
    <text evidence="1">The sequence shown here is derived from an EMBL/GenBank/DDBJ whole genome shotgun (WGS) entry which is preliminary data.</text>
</comment>
<keyword evidence="2" id="KW-1185">Reference proteome</keyword>
<accession>A0A2T7NH93</accession>
<evidence type="ECO:0000313" key="1">
    <source>
        <dbReference type="EMBL" id="PVD20549.1"/>
    </source>
</evidence>
<dbReference type="AlphaFoldDB" id="A0A2T7NH93"/>
<name>A0A2T7NH93_POMCA</name>
<reference evidence="1 2" key="1">
    <citation type="submission" date="2018-04" db="EMBL/GenBank/DDBJ databases">
        <title>The genome of golden apple snail Pomacea canaliculata provides insight into stress tolerance and invasive adaptation.</title>
        <authorList>
            <person name="Liu C."/>
            <person name="Liu B."/>
            <person name="Ren Y."/>
            <person name="Zhang Y."/>
            <person name="Wang H."/>
            <person name="Li S."/>
            <person name="Jiang F."/>
            <person name="Yin L."/>
            <person name="Zhang G."/>
            <person name="Qian W."/>
            <person name="Fan W."/>
        </authorList>
    </citation>
    <scope>NUCLEOTIDE SEQUENCE [LARGE SCALE GENOMIC DNA]</scope>
    <source>
        <strain evidence="1">SZHN2017</strain>
        <tissue evidence="1">Muscle</tissue>
    </source>
</reference>
<evidence type="ECO:0000313" key="2">
    <source>
        <dbReference type="Proteomes" id="UP000245119"/>
    </source>
</evidence>
<dbReference type="Proteomes" id="UP000245119">
    <property type="component" value="Linkage Group LG12"/>
</dbReference>
<sequence>MLRNSLATARLVGPVAACWQWSANVNRPEGSRACAGTVTAAAAASHVEGCVSQGVTQINQQPLVTFHDLAASQVHLHGTSCCPSLADKMPVIALGLKH</sequence>
<proteinExistence type="predicted"/>